<dbReference type="OrthoDB" id="328957at2759"/>
<dbReference type="EMBL" id="CAJNJA010005412">
    <property type="protein sequence ID" value="CAE7189904.1"/>
    <property type="molecule type" value="Genomic_DNA"/>
</dbReference>
<evidence type="ECO:0000313" key="1">
    <source>
        <dbReference type="EMBL" id="CAE7189904.1"/>
    </source>
</evidence>
<protein>
    <submittedName>
        <fullName evidence="1">Psma1 protein</fullName>
    </submittedName>
</protein>
<proteinExistence type="predicted"/>
<evidence type="ECO:0000313" key="2">
    <source>
        <dbReference type="Proteomes" id="UP000601435"/>
    </source>
</evidence>
<organism evidence="1 2">
    <name type="scientific">Symbiodinium necroappetens</name>
    <dbReference type="NCBI Taxonomy" id="1628268"/>
    <lineage>
        <taxon>Eukaryota</taxon>
        <taxon>Sar</taxon>
        <taxon>Alveolata</taxon>
        <taxon>Dinophyceae</taxon>
        <taxon>Suessiales</taxon>
        <taxon>Symbiodiniaceae</taxon>
        <taxon>Symbiodinium</taxon>
    </lineage>
</organism>
<dbReference type="Proteomes" id="UP000601435">
    <property type="component" value="Unassembled WGS sequence"/>
</dbReference>
<accession>A0A812IVI0</accession>
<keyword evidence="2" id="KW-1185">Reference proteome</keyword>
<dbReference type="AlphaFoldDB" id="A0A812IVI0"/>
<name>A0A812IVI0_9DINO</name>
<reference evidence="1" key="1">
    <citation type="submission" date="2021-02" db="EMBL/GenBank/DDBJ databases">
        <authorList>
            <person name="Dougan E. K."/>
            <person name="Rhodes N."/>
            <person name="Thang M."/>
            <person name="Chan C."/>
        </authorList>
    </citation>
    <scope>NUCLEOTIDE SEQUENCE</scope>
</reference>
<comment type="caution">
    <text evidence="1">The sequence shown here is derived from an EMBL/GenBank/DDBJ whole genome shotgun (WGS) entry which is preliminary data.</text>
</comment>
<gene>
    <name evidence="1" type="primary">Psma1</name>
    <name evidence="1" type="ORF">SNEC2469_LOCUS1079</name>
</gene>
<sequence length="291" mass="32885">MPEKCGYTVDAKSPIPVFGVLVAASPGVAPETLRHAASVLAEFLDQDQDGVADVPEVTRQLQEHQALILILADEDEYLAGAGAVEGLESNVIKNDNPRWNCSVRDVFVFSELFQTETGQTDGEDAAWEELLHLITHVGYGCAFPERWGFHEHEEAEGRASSELSRALDAALGSCPASYTGRQGEKRADCHYFYEDPSCFYPWLVNEYLFQVWRTRQGGRPCSPALRHEYSYCTQDFRLAALPMKLLRYCCTRESAGEFLFLLQAGWHECRHWCLYRRSDTHQAAEEGRHRS</sequence>